<evidence type="ECO:0000313" key="3">
    <source>
        <dbReference type="Proteomes" id="UP000029444"/>
    </source>
</evidence>
<accession>A0A095TU42</accession>
<reference evidence="2 3" key="1">
    <citation type="submission" date="2012-09" db="EMBL/GenBank/DDBJ databases">
        <title>Genome Sequence of alkane-degrading Bacterium Alcanivorax sp. 19-m-6.</title>
        <authorList>
            <person name="Lai Q."/>
            <person name="Shao Z."/>
        </authorList>
    </citation>
    <scope>NUCLEOTIDE SEQUENCE [LARGE SCALE GENOMIC DNA]</scope>
    <source>
        <strain evidence="2 3">19-m-6</strain>
    </source>
</reference>
<dbReference type="AlphaFoldDB" id="A0A095TU42"/>
<dbReference type="Proteomes" id="UP000029444">
    <property type="component" value="Unassembled WGS sequence"/>
</dbReference>
<keyword evidence="3" id="KW-1185">Reference proteome</keyword>
<organism evidence="2 3">
    <name type="scientific">Alcanivorax nanhaiticus</name>
    <dbReference type="NCBI Taxonomy" id="1177154"/>
    <lineage>
        <taxon>Bacteria</taxon>
        <taxon>Pseudomonadati</taxon>
        <taxon>Pseudomonadota</taxon>
        <taxon>Gammaproteobacteria</taxon>
        <taxon>Oceanospirillales</taxon>
        <taxon>Alcanivoracaceae</taxon>
        <taxon>Alcanivorax</taxon>
    </lineage>
</organism>
<dbReference type="PATRIC" id="fig|1177154.3.peg.1168"/>
<protein>
    <submittedName>
        <fullName evidence="2">Thiolase</fullName>
    </submittedName>
</protein>
<sequence>MTCREDDQNERTWFRSDRFFNEGPNWYFSTRENTIEGPYPNREEAESGLMMYLRDMKAMENYGLKPARMPD</sequence>
<dbReference type="RefSeq" id="WP_035231200.1">
    <property type="nucleotide sequence ID" value="NZ_ARXV01000003.1"/>
</dbReference>
<evidence type="ECO:0000259" key="1">
    <source>
        <dbReference type="Pfam" id="PF19837"/>
    </source>
</evidence>
<dbReference type="Pfam" id="PF19837">
    <property type="entry name" value="DUF6316"/>
    <property type="match status" value="1"/>
</dbReference>
<feature type="domain" description="DUF6316" evidence="1">
    <location>
        <begin position="4"/>
        <end position="57"/>
    </location>
</feature>
<proteinExistence type="predicted"/>
<comment type="caution">
    <text evidence="2">The sequence shown here is derived from an EMBL/GenBank/DDBJ whole genome shotgun (WGS) entry which is preliminary data.</text>
</comment>
<dbReference type="InterPro" id="IPR045630">
    <property type="entry name" value="DUF6316"/>
</dbReference>
<gene>
    <name evidence="2" type="ORF">Y5S_01152</name>
</gene>
<dbReference type="OrthoDB" id="6199386at2"/>
<name>A0A095TU42_9GAMM</name>
<dbReference type="EMBL" id="ARXV01000003">
    <property type="protein sequence ID" value="KGD65928.1"/>
    <property type="molecule type" value="Genomic_DNA"/>
</dbReference>
<evidence type="ECO:0000313" key="2">
    <source>
        <dbReference type="EMBL" id="KGD65928.1"/>
    </source>
</evidence>